<feature type="region of interest" description="Disordered" evidence="1">
    <location>
        <begin position="1"/>
        <end position="33"/>
    </location>
</feature>
<feature type="compositionally biased region" description="Pro residues" evidence="1">
    <location>
        <begin position="325"/>
        <end position="335"/>
    </location>
</feature>
<protein>
    <submittedName>
        <fullName evidence="2">Uncharacterized protein</fullName>
    </submittedName>
</protein>
<sequence>MDNVLGSSKDSRRRAGRENGREGAGAAGAASTHVIHAHRLRPFHVSSVVATPPLSRAIASPPMSPPAQSLSPSAVTPPLPPSLTACRHNPAAPAATPQLTGTSRQRPQSYRLERQRSYILAAFAPRPLSRALHCATAVTFAPKRLPPFSESHPAVVPAPAPAASVLECIISQRRAVVRPYAVIASGSRKRPRRNPSRALESGGIVRHGHGASSVSAPRVAGDSERVHDSACRAAKRRARRQTRGALDLESNTAPLRATTQPPCRVRSAPRESTGCAGTPRPRPRLRCPTEFRVMFAADCRPPHDTASADDDDDDDDGAVNFARPLPSPPAPPACSRCPCPPRPALAFPRRRAPLISPMPARPAPAPVTANRPPAPVAHRLRPRCPLSQTPRPAHEPDAGASGARRRQSPACLLLSPVARVRPARPPLPQPCCPRRRAAPRSQVRRRCVRRPAPSVARLLPSLVARVRPASPAPAEALLSQTPRPARSQVRRRGVRRPAPPITRPPFVLSRPPAAVARVLPAPAVPGAAPRSQVRRQSVPTVRRDSPDPGQACAPRPSPRAGQPTPQVIASAFSALREL</sequence>
<evidence type="ECO:0000313" key="2">
    <source>
        <dbReference type="EMBL" id="KAJ7083287.1"/>
    </source>
</evidence>
<feature type="compositionally biased region" description="Acidic residues" evidence="1">
    <location>
        <begin position="307"/>
        <end position="317"/>
    </location>
</feature>
<feature type="compositionally biased region" description="Low complexity" evidence="1">
    <location>
        <begin position="473"/>
        <end position="487"/>
    </location>
</feature>
<proteinExistence type="predicted"/>
<feature type="compositionally biased region" description="Polar residues" evidence="1">
    <location>
        <begin position="97"/>
        <end position="108"/>
    </location>
</feature>
<accession>A0AAD6XJN6</accession>
<feature type="compositionally biased region" description="Low complexity" evidence="1">
    <location>
        <begin position="521"/>
        <end position="530"/>
    </location>
</feature>
<feature type="region of interest" description="Disordered" evidence="1">
    <location>
        <begin position="59"/>
        <end position="111"/>
    </location>
</feature>
<comment type="caution">
    <text evidence="2">The sequence shown here is derived from an EMBL/GenBank/DDBJ whole genome shotgun (WGS) entry which is preliminary data.</text>
</comment>
<dbReference type="AlphaFoldDB" id="A0AAD6XJN6"/>
<gene>
    <name evidence="2" type="ORF">B0H15DRAFT_1024134</name>
</gene>
<feature type="region of interest" description="Disordered" evidence="1">
    <location>
        <begin position="302"/>
        <end position="335"/>
    </location>
</feature>
<feature type="region of interest" description="Disordered" evidence="1">
    <location>
        <begin position="473"/>
        <end position="508"/>
    </location>
</feature>
<dbReference type="Proteomes" id="UP001222325">
    <property type="component" value="Unassembled WGS sequence"/>
</dbReference>
<feature type="region of interest" description="Disordered" evidence="1">
    <location>
        <begin position="185"/>
        <end position="282"/>
    </location>
</feature>
<evidence type="ECO:0000256" key="1">
    <source>
        <dbReference type="SAM" id="MobiDB-lite"/>
    </source>
</evidence>
<feature type="compositionally biased region" description="Polar residues" evidence="1">
    <location>
        <begin position="249"/>
        <end position="261"/>
    </location>
</feature>
<keyword evidence="3" id="KW-1185">Reference proteome</keyword>
<name>A0AAD6XJN6_9AGAR</name>
<feature type="region of interest" description="Disordered" evidence="1">
    <location>
        <begin position="521"/>
        <end position="566"/>
    </location>
</feature>
<dbReference type="EMBL" id="JARJCN010000041">
    <property type="protein sequence ID" value="KAJ7083287.1"/>
    <property type="molecule type" value="Genomic_DNA"/>
</dbReference>
<evidence type="ECO:0000313" key="3">
    <source>
        <dbReference type="Proteomes" id="UP001222325"/>
    </source>
</evidence>
<organism evidence="2 3">
    <name type="scientific">Mycena belliarum</name>
    <dbReference type="NCBI Taxonomy" id="1033014"/>
    <lineage>
        <taxon>Eukaryota</taxon>
        <taxon>Fungi</taxon>
        <taxon>Dikarya</taxon>
        <taxon>Basidiomycota</taxon>
        <taxon>Agaricomycotina</taxon>
        <taxon>Agaricomycetes</taxon>
        <taxon>Agaricomycetidae</taxon>
        <taxon>Agaricales</taxon>
        <taxon>Marasmiineae</taxon>
        <taxon>Mycenaceae</taxon>
        <taxon>Mycena</taxon>
    </lineage>
</organism>
<feature type="compositionally biased region" description="Basic residues" evidence="1">
    <location>
        <begin position="233"/>
        <end position="242"/>
    </location>
</feature>
<feature type="region of interest" description="Disordered" evidence="1">
    <location>
        <begin position="354"/>
        <end position="407"/>
    </location>
</feature>
<reference evidence="2" key="1">
    <citation type="submission" date="2023-03" db="EMBL/GenBank/DDBJ databases">
        <title>Massive genome expansion in bonnet fungi (Mycena s.s.) driven by repeated elements and novel gene families across ecological guilds.</title>
        <authorList>
            <consortium name="Lawrence Berkeley National Laboratory"/>
            <person name="Harder C.B."/>
            <person name="Miyauchi S."/>
            <person name="Viragh M."/>
            <person name="Kuo A."/>
            <person name="Thoen E."/>
            <person name="Andreopoulos B."/>
            <person name="Lu D."/>
            <person name="Skrede I."/>
            <person name="Drula E."/>
            <person name="Henrissat B."/>
            <person name="Morin E."/>
            <person name="Kohler A."/>
            <person name="Barry K."/>
            <person name="LaButti K."/>
            <person name="Morin E."/>
            <person name="Salamov A."/>
            <person name="Lipzen A."/>
            <person name="Mereny Z."/>
            <person name="Hegedus B."/>
            <person name="Baldrian P."/>
            <person name="Stursova M."/>
            <person name="Weitz H."/>
            <person name="Taylor A."/>
            <person name="Grigoriev I.V."/>
            <person name="Nagy L.G."/>
            <person name="Martin F."/>
            <person name="Kauserud H."/>
        </authorList>
    </citation>
    <scope>NUCLEOTIDE SEQUENCE</scope>
    <source>
        <strain evidence="2">CBHHK173m</strain>
    </source>
</reference>
<feature type="compositionally biased region" description="Basic and acidic residues" evidence="1">
    <location>
        <begin position="221"/>
        <end position="230"/>
    </location>
</feature>